<feature type="domain" description="AB hydrolase-1" evidence="2">
    <location>
        <begin position="7"/>
        <end position="271"/>
    </location>
</feature>
<name>A0ABW4MES8_9SPHN</name>
<dbReference type="RefSeq" id="WP_381514186.1">
    <property type="nucleotide sequence ID" value="NZ_JBHUEL010000009.1"/>
</dbReference>
<protein>
    <submittedName>
        <fullName evidence="3">Alpha/beta fold hydrolase</fullName>
    </submittedName>
</protein>
<evidence type="ECO:0000313" key="3">
    <source>
        <dbReference type="EMBL" id="MFD1767151.1"/>
    </source>
</evidence>
<dbReference type="SUPFAM" id="SSF53474">
    <property type="entry name" value="alpha/beta-Hydrolases"/>
    <property type="match status" value="1"/>
</dbReference>
<dbReference type="Gene3D" id="3.40.50.1820">
    <property type="entry name" value="alpha/beta hydrolase"/>
    <property type="match status" value="1"/>
</dbReference>
<proteinExistence type="predicted"/>
<evidence type="ECO:0000256" key="1">
    <source>
        <dbReference type="ARBA" id="ARBA00022801"/>
    </source>
</evidence>
<keyword evidence="1 3" id="KW-0378">Hydrolase</keyword>
<dbReference type="PRINTS" id="PR00412">
    <property type="entry name" value="EPOXHYDRLASE"/>
</dbReference>
<dbReference type="PANTHER" id="PTHR43329">
    <property type="entry name" value="EPOXIDE HYDROLASE"/>
    <property type="match status" value="1"/>
</dbReference>
<accession>A0ABW4MES8</accession>
<sequence length="286" mass="31473">MGDPSNPPIIFLHGFPESHRSWRHQLLALSDEYYCIAPDQRGYRGSSKPAEVGDYTIDKLTADVFALADAFGIEHFTIAGHDWGGAVAWSVALNGQPGGLRPNFAGRVLRAMLANAPHPCLYQRALVNDPAQRAAAQYVRLFRDPTSDALIEEGGLLALLQKAWGWQKPAALEQVEADDLLVGWEDRTAARAMINWYRASEMLVPAVGEAAQLPDWAAGAFPELNIPTLLVWAMEDRALPPSNIEGIQDLVPDLELVKLEGCGHFVTWERPEPVIAAMQGFLRRTS</sequence>
<dbReference type="EMBL" id="JBHUEL010000009">
    <property type="protein sequence ID" value="MFD1767151.1"/>
    <property type="molecule type" value="Genomic_DNA"/>
</dbReference>
<evidence type="ECO:0000313" key="4">
    <source>
        <dbReference type="Proteomes" id="UP001597215"/>
    </source>
</evidence>
<dbReference type="GO" id="GO:0016787">
    <property type="term" value="F:hydrolase activity"/>
    <property type="evidence" value="ECO:0007669"/>
    <property type="project" value="UniProtKB-KW"/>
</dbReference>
<dbReference type="Proteomes" id="UP001597215">
    <property type="component" value="Unassembled WGS sequence"/>
</dbReference>
<reference evidence="4" key="1">
    <citation type="journal article" date="2019" name="Int. J. Syst. Evol. Microbiol.">
        <title>The Global Catalogue of Microorganisms (GCM) 10K type strain sequencing project: providing services to taxonomists for standard genome sequencing and annotation.</title>
        <authorList>
            <consortium name="The Broad Institute Genomics Platform"/>
            <consortium name="The Broad Institute Genome Sequencing Center for Infectious Disease"/>
            <person name="Wu L."/>
            <person name="Ma J."/>
        </authorList>
    </citation>
    <scope>NUCLEOTIDE SEQUENCE [LARGE SCALE GENOMIC DNA]</scope>
    <source>
        <strain evidence="4">CGMCC 1.12449</strain>
    </source>
</reference>
<dbReference type="InterPro" id="IPR029058">
    <property type="entry name" value="AB_hydrolase_fold"/>
</dbReference>
<dbReference type="InterPro" id="IPR000073">
    <property type="entry name" value="AB_hydrolase_1"/>
</dbReference>
<comment type="caution">
    <text evidence="3">The sequence shown here is derived from an EMBL/GenBank/DDBJ whole genome shotgun (WGS) entry which is preliminary data.</text>
</comment>
<dbReference type="InterPro" id="IPR000639">
    <property type="entry name" value="Epox_hydrolase-like"/>
</dbReference>
<evidence type="ECO:0000259" key="2">
    <source>
        <dbReference type="Pfam" id="PF00561"/>
    </source>
</evidence>
<gene>
    <name evidence="3" type="ORF">ACFSAG_09885</name>
</gene>
<dbReference type="Pfam" id="PF00561">
    <property type="entry name" value="Abhydrolase_1"/>
    <property type="match status" value="1"/>
</dbReference>
<organism evidence="3 4">
    <name type="scientific">Sphingorhabdus buctiana</name>
    <dbReference type="NCBI Taxonomy" id="1508805"/>
    <lineage>
        <taxon>Bacteria</taxon>
        <taxon>Pseudomonadati</taxon>
        <taxon>Pseudomonadota</taxon>
        <taxon>Alphaproteobacteria</taxon>
        <taxon>Sphingomonadales</taxon>
        <taxon>Sphingomonadaceae</taxon>
        <taxon>Sphingorhabdus</taxon>
    </lineage>
</organism>
<keyword evidence="4" id="KW-1185">Reference proteome</keyword>